<keyword evidence="1" id="KW-1133">Transmembrane helix</keyword>
<feature type="transmembrane region" description="Helical" evidence="1">
    <location>
        <begin position="198"/>
        <end position="225"/>
    </location>
</feature>
<keyword evidence="1" id="KW-0812">Transmembrane</keyword>
<evidence type="ECO:0000256" key="1">
    <source>
        <dbReference type="SAM" id="Phobius"/>
    </source>
</evidence>
<organism evidence="3 4">
    <name type="scientific">Qipengyuania gelatinilytica</name>
    <dbReference type="NCBI Taxonomy" id="2867231"/>
    <lineage>
        <taxon>Bacteria</taxon>
        <taxon>Pseudomonadati</taxon>
        <taxon>Pseudomonadota</taxon>
        <taxon>Alphaproteobacteria</taxon>
        <taxon>Sphingomonadales</taxon>
        <taxon>Erythrobacteraceae</taxon>
        <taxon>Qipengyuania</taxon>
    </lineage>
</organism>
<feature type="domain" description="DUF7847" evidence="2">
    <location>
        <begin position="14"/>
        <end position="258"/>
    </location>
</feature>
<evidence type="ECO:0000259" key="2">
    <source>
        <dbReference type="Pfam" id="PF25231"/>
    </source>
</evidence>
<sequence>MKFDLDTAWKDTSRLLRDNFGLLAVIAGVFFFIPYAAIMIGIPGMAEIGQMQGDPGSEAMEAAILDLYGSYWWVFLLMAIVQGIGMLALLALLRHRDRPTVGDAIKTGVSAFLAYFGAQILQTLALIGVAFVLVGVPIAAGLGAIAFLTAILAIVAVAYIATKFSLASPVIAIDGERNPINALSRSWRLTKGNSVRLFFFYLLILVAFIIVSAVFSLVVTLIFAFGGPDVMLFGTSIVSSAVNAFFIMLMACILAAVHMQMTRLKNTGGVEPEA</sequence>
<gene>
    <name evidence="3" type="ORF">K3136_11320</name>
</gene>
<evidence type="ECO:0000313" key="3">
    <source>
        <dbReference type="EMBL" id="QZD94672.1"/>
    </source>
</evidence>
<name>A0ABX9A4B9_9SPHN</name>
<dbReference type="RefSeq" id="WP_221430417.1">
    <property type="nucleotide sequence ID" value="NZ_CP081294.1"/>
</dbReference>
<dbReference type="Pfam" id="PF25231">
    <property type="entry name" value="DUF7847"/>
    <property type="match status" value="1"/>
</dbReference>
<evidence type="ECO:0000313" key="4">
    <source>
        <dbReference type="Proteomes" id="UP000824321"/>
    </source>
</evidence>
<keyword evidence="1" id="KW-0472">Membrane</keyword>
<dbReference type="Proteomes" id="UP000824321">
    <property type="component" value="Chromosome"/>
</dbReference>
<feature type="transmembrane region" description="Helical" evidence="1">
    <location>
        <begin position="231"/>
        <end position="257"/>
    </location>
</feature>
<feature type="transmembrane region" description="Helical" evidence="1">
    <location>
        <begin position="70"/>
        <end position="92"/>
    </location>
</feature>
<feature type="transmembrane region" description="Helical" evidence="1">
    <location>
        <begin position="140"/>
        <end position="161"/>
    </location>
</feature>
<proteinExistence type="predicted"/>
<feature type="transmembrane region" description="Helical" evidence="1">
    <location>
        <begin position="20"/>
        <end position="42"/>
    </location>
</feature>
<dbReference type="EMBL" id="CP081294">
    <property type="protein sequence ID" value="QZD94672.1"/>
    <property type="molecule type" value="Genomic_DNA"/>
</dbReference>
<keyword evidence="4" id="KW-1185">Reference proteome</keyword>
<dbReference type="InterPro" id="IPR057169">
    <property type="entry name" value="DUF7847"/>
</dbReference>
<feature type="transmembrane region" description="Helical" evidence="1">
    <location>
        <begin position="112"/>
        <end position="134"/>
    </location>
</feature>
<reference evidence="3 4" key="1">
    <citation type="submission" date="2021-08" db="EMBL/GenBank/DDBJ databases">
        <title>Comparative Genomics Analysis of the Genus Qipengyuania Reveals Extensive Genetic Diversity and Metabolic Versatility, Including the Description of Fifteen Novel Species.</title>
        <authorList>
            <person name="Liu Y."/>
        </authorList>
    </citation>
    <scope>NUCLEOTIDE SEQUENCE [LARGE SCALE GENOMIC DNA]</scope>
    <source>
        <strain evidence="3 4">1NDH1</strain>
    </source>
</reference>
<protein>
    <submittedName>
        <fullName evidence="3">Glycerophosphoryl diester phosphodiesterase membrane domain-containing protein</fullName>
    </submittedName>
</protein>
<accession>A0ABX9A4B9</accession>